<name>A0A849C3M5_9NOCA</name>
<reference evidence="1 2" key="1">
    <citation type="submission" date="2020-05" db="EMBL/GenBank/DDBJ databases">
        <title>MicrobeNet Type strains.</title>
        <authorList>
            <person name="Nicholson A.C."/>
        </authorList>
    </citation>
    <scope>NUCLEOTIDE SEQUENCE [LARGE SCALE GENOMIC DNA]</scope>
    <source>
        <strain evidence="1 2">JCM 3224</strain>
    </source>
</reference>
<dbReference type="EMBL" id="JABELX010000007">
    <property type="protein sequence ID" value="NNH72368.1"/>
    <property type="molecule type" value="Genomic_DNA"/>
</dbReference>
<dbReference type="RefSeq" id="WP_157552048.1">
    <property type="nucleotide sequence ID" value="NZ_JABELX010000007.1"/>
</dbReference>
<keyword evidence="2" id="KW-1185">Reference proteome</keyword>
<accession>A0A849C3M5</accession>
<evidence type="ECO:0000313" key="1">
    <source>
        <dbReference type="EMBL" id="NNH72368.1"/>
    </source>
</evidence>
<sequence length="47" mass="4933">MIKHIAADIALAIAVLAAGYSIPSFDNPFECVPELHSSAEFLACLDG</sequence>
<comment type="caution">
    <text evidence="1">The sequence shown here is derived from an EMBL/GenBank/DDBJ whole genome shotgun (WGS) entry which is preliminary data.</text>
</comment>
<organism evidence="1 2">
    <name type="scientific">Nocardia uniformis</name>
    <dbReference type="NCBI Taxonomy" id="53432"/>
    <lineage>
        <taxon>Bacteria</taxon>
        <taxon>Bacillati</taxon>
        <taxon>Actinomycetota</taxon>
        <taxon>Actinomycetes</taxon>
        <taxon>Mycobacteriales</taxon>
        <taxon>Nocardiaceae</taxon>
        <taxon>Nocardia</taxon>
    </lineage>
</organism>
<proteinExistence type="predicted"/>
<gene>
    <name evidence="1" type="ORF">HLB23_21320</name>
</gene>
<dbReference type="Proteomes" id="UP000586827">
    <property type="component" value="Unassembled WGS sequence"/>
</dbReference>
<protein>
    <submittedName>
        <fullName evidence="1">Uncharacterized protein</fullName>
    </submittedName>
</protein>
<dbReference type="AlphaFoldDB" id="A0A849C3M5"/>
<evidence type="ECO:0000313" key="2">
    <source>
        <dbReference type="Proteomes" id="UP000586827"/>
    </source>
</evidence>